<sequence length="166" mass="19168">MSQSSSFNYIIRSATSDDVGDILRLIKLLAEYEKEPNAVEVTEETLLKDGYGDGERYFKCFVVEAVDSHKIIGFALYFFAYSTWQGKMLYLEDLFVEEAYRGHGIGKSILKKLSQVAKDTDCCRIHWVVLDWNQKAIDFYESIGAGILSDWRLCRLDRRGIENLRQ</sequence>
<dbReference type="EMBL" id="DS985241">
    <property type="protein sequence ID" value="EDV29210.1"/>
    <property type="molecule type" value="Genomic_DNA"/>
</dbReference>
<gene>
    <name evidence="5" type="ORF">TRIADDRAFT_51268</name>
</gene>
<dbReference type="RefSeq" id="XP_002108412.1">
    <property type="nucleotide sequence ID" value="XM_002108376.1"/>
</dbReference>
<dbReference type="PANTHER" id="PTHR10545">
    <property type="entry name" value="DIAMINE N-ACETYLTRANSFERASE"/>
    <property type="match status" value="1"/>
</dbReference>
<keyword evidence="2" id="KW-0808">Transferase</keyword>
<dbReference type="STRING" id="10228.B3RI51"/>
<dbReference type="PROSITE" id="PS51186">
    <property type="entry name" value="GNAT"/>
    <property type="match status" value="1"/>
</dbReference>
<dbReference type="FunFam" id="3.40.630.30:FF:000064">
    <property type="entry name" value="GNAT family acetyltransferase"/>
    <property type="match status" value="1"/>
</dbReference>
<protein>
    <recommendedName>
        <fullName evidence="4">N-acetyltransferase domain-containing protein</fullName>
    </recommendedName>
</protein>
<dbReference type="OMA" id="HRVDWHV"/>
<dbReference type="GO" id="GO:0008080">
    <property type="term" value="F:N-acetyltransferase activity"/>
    <property type="evidence" value="ECO:0000318"/>
    <property type="project" value="GO_Central"/>
</dbReference>
<dbReference type="HOGENOM" id="CLU_013985_41_1_1"/>
<dbReference type="CTD" id="6749626"/>
<dbReference type="PhylomeDB" id="B3RI51"/>
<name>B3RI51_TRIAD</name>
<accession>B3RI51</accession>
<keyword evidence="6" id="KW-1185">Reference proteome</keyword>
<dbReference type="InterPro" id="IPR000182">
    <property type="entry name" value="GNAT_dom"/>
</dbReference>
<evidence type="ECO:0000259" key="4">
    <source>
        <dbReference type="PROSITE" id="PS51186"/>
    </source>
</evidence>
<dbReference type="InParanoid" id="B3RI51"/>
<dbReference type="Proteomes" id="UP000009022">
    <property type="component" value="Unassembled WGS sequence"/>
</dbReference>
<evidence type="ECO:0000313" key="5">
    <source>
        <dbReference type="EMBL" id="EDV29210.1"/>
    </source>
</evidence>
<dbReference type="KEGG" id="tad:TRIADDRAFT_51268"/>
<dbReference type="OrthoDB" id="7305308at2759"/>
<evidence type="ECO:0000256" key="1">
    <source>
        <dbReference type="ARBA" id="ARBA00008694"/>
    </source>
</evidence>
<dbReference type="InterPro" id="IPR016181">
    <property type="entry name" value="Acyl_CoA_acyltransferase"/>
</dbReference>
<dbReference type="eggNOG" id="KOG3216">
    <property type="taxonomic scope" value="Eukaryota"/>
</dbReference>
<dbReference type="Pfam" id="PF00583">
    <property type="entry name" value="Acetyltransf_1"/>
    <property type="match status" value="1"/>
</dbReference>
<dbReference type="FunCoup" id="B3RI51">
    <property type="interactions" value="569"/>
</dbReference>
<reference evidence="5 6" key="1">
    <citation type="journal article" date="2008" name="Nature">
        <title>The Trichoplax genome and the nature of placozoans.</title>
        <authorList>
            <person name="Srivastava M."/>
            <person name="Begovic E."/>
            <person name="Chapman J."/>
            <person name="Putnam N.H."/>
            <person name="Hellsten U."/>
            <person name="Kawashima T."/>
            <person name="Kuo A."/>
            <person name="Mitros T."/>
            <person name="Salamov A."/>
            <person name="Carpenter M.L."/>
            <person name="Signorovitch A.Y."/>
            <person name="Moreno M.A."/>
            <person name="Kamm K."/>
            <person name="Grimwood J."/>
            <person name="Schmutz J."/>
            <person name="Shapiro H."/>
            <person name="Grigoriev I.V."/>
            <person name="Buss L.W."/>
            <person name="Schierwater B."/>
            <person name="Dellaporta S.L."/>
            <person name="Rokhsar D.S."/>
        </authorList>
    </citation>
    <scope>NUCLEOTIDE SEQUENCE [LARGE SCALE GENOMIC DNA]</scope>
    <source>
        <strain evidence="5 6">Grell-BS-1999</strain>
    </source>
</reference>
<evidence type="ECO:0000313" key="6">
    <source>
        <dbReference type="Proteomes" id="UP000009022"/>
    </source>
</evidence>
<evidence type="ECO:0000256" key="2">
    <source>
        <dbReference type="ARBA" id="ARBA00022679"/>
    </source>
</evidence>
<dbReference type="Gene3D" id="3.40.630.30">
    <property type="match status" value="1"/>
</dbReference>
<organism evidence="5 6">
    <name type="scientific">Trichoplax adhaerens</name>
    <name type="common">Trichoplax reptans</name>
    <dbReference type="NCBI Taxonomy" id="10228"/>
    <lineage>
        <taxon>Eukaryota</taxon>
        <taxon>Metazoa</taxon>
        <taxon>Placozoa</taxon>
        <taxon>Uniplacotomia</taxon>
        <taxon>Trichoplacea</taxon>
        <taxon>Trichoplacidae</taxon>
        <taxon>Trichoplax</taxon>
    </lineage>
</organism>
<dbReference type="PANTHER" id="PTHR10545:SF29">
    <property type="entry name" value="GH14572P-RELATED"/>
    <property type="match status" value="1"/>
</dbReference>
<dbReference type="GeneID" id="6749626"/>
<comment type="similarity">
    <text evidence="1">Belongs to the acetyltransferase family.</text>
</comment>
<feature type="domain" description="N-acetyltransferase" evidence="4">
    <location>
        <begin position="9"/>
        <end position="166"/>
    </location>
</feature>
<evidence type="ECO:0000256" key="3">
    <source>
        <dbReference type="ARBA" id="ARBA00023315"/>
    </source>
</evidence>
<proteinExistence type="inferred from homology"/>
<keyword evidence="3" id="KW-0012">Acyltransferase</keyword>
<dbReference type="InterPro" id="IPR051016">
    <property type="entry name" value="Diverse_Substrate_AcTransf"/>
</dbReference>
<dbReference type="CDD" id="cd04301">
    <property type="entry name" value="NAT_SF"/>
    <property type="match status" value="1"/>
</dbReference>
<dbReference type="AlphaFoldDB" id="B3RI51"/>
<dbReference type="SUPFAM" id="SSF55729">
    <property type="entry name" value="Acyl-CoA N-acyltransferases (Nat)"/>
    <property type="match status" value="1"/>
</dbReference>